<dbReference type="PANTHER" id="PTHR34220:SF11">
    <property type="entry name" value="SENSOR PROTEIN KINASE HPTS"/>
    <property type="match status" value="1"/>
</dbReference>
<dbReference type="PROSITE" id="PS50885">
    <property type="entry name" value="HAMP"/>
    <property type="match status" value="1"/>
</dbReference>
<evidence type="ECO:0000256" key="5">
    <source>
        <dbReference type="ARBA" id="ARBA00022692"/>
    </source>
</evidence>
<dbReference type="InterPro" id="IPR010559">
    <property type="entry name" value="Sig_transdc_His_kin_internal"/>
</dbReference>
<keyword evidence="8" id="KW-0067">ATP-binding</keyword>
<keyword evidence="4" id="KW-0808">Transferase</keyword>
<comment type="subcellular location">
    <subcellularLocation>
        <location evidence="1">Cell membrane</location>
        <topology evidence="1">Multi-pass membrane protein</topology>
    </subcellularLocation>
</comment>
<organism evidence="14 15">
    <name type="scientific">Cohnella luojiensis</name>
    <dbReference type="NCBI Taxonomy" id="652876"/>
    <lineage>
        <taxon>Bacteria</taxon>
        <taxon>Bacillati</taxon>
        <taxon>Bacillota</taxon>
        <taxon>Bacilli</taxon>
        <taxon>Bacillales</taxon>
        <taxon>Paenibacillaceae</taxon>
        <taxon>Cohnella</taxon>
    </lineage>
</organism>
<evidence type="ECO:0000256" key="11">
    <source>
        <dbReference type="ARBA" id="ARBA00023136"/>
    </source>
</evidence>
<evidence type="ECO:0000256" key="6">
    <source>
        <dbReference type="ARBA" id="ARBA00022741"/>
    </source>
</evidence>
<gene>
    <name evidence="14" type="ORF">E2980_15320</name>
</gene>
<feature type="transmembrane region" description="Helical" evidence="12">
    <location>
        <begin position="292"/>
        <end position="315"/>
    </location>
</feature>
<accession>A0A4Y8LUI4</accession>
<keyword evidence="6" id="KW-0547">Nucleotide-binding</keyword>
<dbReference type="InterPro" id="IPR003660">
    <property type="entry name" value="HAMP_dom"/>
</dbReference>
<dbReference type="Gene3D" id="6.10.340.10">
    <property type="match status" value="1"/>
</dbReference>
<reference evidence="14 15" key="1">
    <citation type="submission" date="2019-03" db="EMBL/GenBank/DDBJ databases">
        <title>Cohnella endophytica sp. nov., a novel endophytic bacterium isolated from bark of Sonneratia apetala.</title>
        <authorList>
            <person name="Tuo L."/>
        </authorList>
    </citation>
    <scope>NUCLEOTIDE SEQUENCE [LARGE SCALE GENOMIC DNA]</scope>
    <source>
        <strain evidence="14 15">CCTCC AB 208254</strain>
    </source>
</reference>
<evidence type="ECO:0000256" key="7">
    <source>
        <dbReference type="ARBA" id="ARBA00022777"/>
    </source>
</evidence>
<feature type="domain" description="HAMP" evidence="13">
    <location>
        <begin position="313"/>
        <end position="365"/>
    </location>
</feature>
<keyword evidence="2" id="KW-1003">Cell membrane</keyword>
<keyword evidence="5 12" id="KW-0812">Transmembrane</keyword>
<evidence type="ECO:0000256" key="2">
    <source>
        <dbReference type="ARBA" id="ARBA00022475"/>
    </source>
</evidence>
<proteinExistence type="predicted"/>
<name>A0A4Y8LUI4_9BACL</name>
<evidence type="ECO:0000256" key="3">
    <source>
        <dbReference type="ARBA" id="ARBA00022553"/>
    </source>
</evidence>
<dbReference type="CDD" id="cd06225">
    <property type="entry name" value="HAMP"/>
    <property type="match status" value="1"/>
</dbReference>
<evidence type="ECO:0000256" key="12">
    <source>
        <dbReference type="SAM" id="Phobius"/>
    </source>
</evidence>
<dbReference type="SUPFAM" id="SSF55874">
    <property type="entry name" value="ATPase domain of HSP90 chaperone/DNA topoisomerase II/histidine kinase"/>
    <property type="match status" value="1"/>
</dbReference>
<dbReference type="SMART" id="SM00304">
    <property type="entry name" value="HAMP"/>
    <property type="match status" value="1"/>
</dbReference>
<evidence type="ECO:0000313" key="15">
    <source>
        <dbReference type="Proteomes" id="UP000297900"/>
    </source>
</evidence>
<dbReference type="GO" id="GO:0005524">
    <property type="term" value="F:ATP binding"/>
    <property type="evidence" value="ECO:0007669"/>
    <property type="project" value="UniProtKB-KW"/>
</dbReference>
<evidence type="ECO:0000256" key="9">
    <source>
        <dbReference type="ARBA" id="ARBA00022989"/>
    </source>
</evidence>
<keyword evidence="15" id="KW-1185">Reference proteome</keyword>
<dbReference type="InterPro" id="IPR050640">
    <property type="entry name" value="Bact_2-comp_sensor_kinase"/>
</dbReference>
<evidence type="ECO:0000256" key="1">
    <source>
        <dbReference type="ARBA" id="ARBA00004651"/>
    </source>
</evidence>
<dbReference type="OrthoDB" id="2062925at2"/>
<feature type="transmembrane region" description="Helical" evidence="12">
    <location>
        <begin position="13"/>
        <end position="31"/>
    </location>
</feature>
<keyword evidence="10" id="KW-0902">Two-component regulatory system</keyword>
<sequence length="584" mass="67265">MIVKLFKLHQLHVYQKIIFVFIILIIPVYLINLRMNLMEASFIKDEISKSMKSNVQFYARQLDDQIAFIRNLQLQFNNDPDLQNLSFRAKQLEGYEKIQVVNRVKERLVTIQNSSNYIVNAGVFIKSFDRTISTRIGIENVPNQEHDVIVRQYNDKPDVPLYFENGRIYFIKSDRGVISYIEISVNKLKETLSELVKDYAESGAFLADDRFHNKISVSSNDNNRNGDDTVISNIMNHVLNPAKEQNSDSFPLTLDNNNYRITSTPINSLDLTLYTFVNQNDITGPLRTINMWFVILSLVSVVIVLVFSFSIKWMIHKPLKELIQAFKILETDNLNISVRPTKDTEFGYLFRSFDRMVEKLKKSIQENYESTIALQHSEFKQLQSQINPHFLYNSFFNIYMICKSGDVEQAAILSQKLGSYYQFVTRSGRDEVQFINEYRHALDYCEIQSIRFSNRIHVQTGELPDSCKSLMVPRFIIQPIVENAFEHAFESGLQRGNVSVSVTYDRQTLRVVVQDNGDTLSDSSLEMLQEKLADETQALEKTGLINVSRRIRLKFGDGSGVFVSRSSWGGLKAEIVMHFTGAGA</sequence>
<dbReference type="EMBL" id="SOMN01000023">
    <property type="protein sequence ID" value="TFE24709.1"/>
    <property type="molecule type" value="Genomic_DNA"/>
</dbReference>
<dbReference type="Pfam" id="PF06580">
    <property type="entry name" value="His_kinase"/>
    <property type="match status" value="1"/>
</dbReference>
<evidence type="ECO:0000256" key="8">
    <source>
        <dbReference type="ARBA" id="ARBA00022840"/>
    </source>
</evidence>
<keyword evidence="3" id="KW-0597">Phosphoprotein</keyword>
<keyword evidence="11 12" id="KW-0472">Membrane</keyword>
<evidence type="ECO:0000256" key="10">
    <source>
        <dbReference type="ARBA" id="ARBA00023012"/>
    </source>
</evidence>
<dbReference type="SUPFAM" id="SSF158472">
    <property type="entry name" value="HAMP domain-like"/>
    <property type="match status" value="1"/>
</dbReference>
<dbReference type="GO" id="GO:0000155">
    <property type="term" value="F:phosphorelay sensor kinase activity"/>
    <property type="evidence" value="ECO:0007669"/>
    <property type="project" value="InterPro"/>
</dbReference>
<comment type="caution">
    <text evidence="14">The sequence shown here is derived from an EMBL/GenBank/DDBJ whole genome shotgun (WGS) entry which is preliminary data.</text>
</comment>
<dbReference type="RefSeq" id="WP_135153074.1">
    <property type="nucleotide sequence ID" value="NZ_SOMN01000023.1"/>
</dbReference>
<dbReference type="AlphaFoldDB" id="A0A4Y8LUI4"/>
<dbReference type="Proteomes" id="UP000297900">
    <property type="component" value="Unassembled WGS sequence"/>
</dbReference>
<evidence type="ECO:0000256" key="4">
    <source>
        <dbReference type="ARBA" id="ARBA00022679"/>
    </source>
</evidence>
<evidence type="ECO:0000313" key="14">
    <source>
        <dbReference type="EMBL" id="TFE24709.1"/>
    </source>
</evidence>
<dbReference type="GO" id="GO:0005886">
    <property type="term" value="C:plasma membrane"/>
    <property type="evidence" value="ECO:0007669"/>
    <property type="project" value="UniProtKB-SubCell"/>
</dbReference>
<dbReference type="PANTHER" id="PTHR34220">
    <property type="entry name" value="SENSOR HISTIDINE KINASE YPDA"/>
    <property type="match status" value="1"/>
</dbReference>
<keyword evidence="7" id="KW-0418">Kinase</keyword>
<keyword evidence="9 12" id="KW-1133">Transmembrane helix</keyword>
<protein>
    <submittedName>
        <fullName evidence="14">HAMP domain-containing protein</fullName>
    </submittedName>
</protein>
<evidence type="ECO:0000259" key="13">
    <source>
        <dbReference type="PROSITE" id="PS50885"/>
    </source>
</evidence>
<dbReference type="InterPro" id="IPR036890">
    <property type="entry name" value="HATPase_C_sf"/>
</dbReference>
<dbReference type="Gene3D" id="3.30.565.10">
    <property type="entry name" value="Histidine kinase-like ATPase, C-terminal domain"/>
    <property type="match status" value="1"/>
</dbReference>